<protein>
    <submittedName>
        <fullName evidence="1">DUF1692-domain-containing protein</fullName>
    </submittedName>
</protein>
<comment type="caution">
    <text evidence="1">The sequence shown here is derived from an EMBL/GenBank/DDBJ whole genome shotgun (WGS) entry which is preliminary data.</text>
</comment>
<reference evidence="1" key="1">
    <citation type="submission" date="2019-10" db="EMBL/GenBank/DDBJ databases">
        <authorList>
            <consortium name="DOE Joint Genome Institute"/>
            <person name="Kuo A."/>
            <person name="Miyauchi S."/>
            <person name="Kiss E."/>
            <person name="Drula E."/>
            <person name="Kohler A."/>
            <person name="Sanchez-Garcia M."/>
            <person name="Andreopoulos B."/>
            <person name="Barry K.W."/>
            <person name="Bonito G."/>
            <person name="Buee M."/>
            <person name="Carver A."/>
            <person name="Chen C."/>
            <person name="Cichocki N."/>
            <person name="Clum A."/>
            <person name="Culley D."/>
            <person name="Crous P.W."/>
            <person name="Fauchery L."/>
            <person name="Girlanda M."/>
            <person name="Hayes R."/>
            <person name="Keri Z."/>
            <person name="Labutti K."/>
            <person name="Lipzen A."/>
            <person name="Lombard V."/>
            <person name="Magnuson J."/>
            <person name="Maillard F."/>
            <person name="Morin E."/>
            <person name="Murat C."/>
            <person name="Nolan M."/>
            <person name="Ohm R."/>
            <person name="Pangilinan J."/>
            <person name="Pereira M."/>
            <person name="Perotto S."/>
            <person name="Peter M."/>
            <person name="Riley R."/>
            <person name="Sitrit Y."/>
            <person name="Stielow B."/>
            <person name="Szollosi G."/>
            <person name="Zifcakova L."/>
            <person name="Stursova M."/>
            <person name="Spatafora J.W."/>
            <person name="Tedersoo L."/>
            <person name="Vaario L.-M."/>
            <person name="Yamada A."/>
            <person name="Yan M."/>
            <person name="Wang P."/>
            <person name="Xu J."/>
            <person name="Bruns T."/>
            <person name="Baldrian P."/>
            <person name="Vilgalys R."/>
            <person name="Henrissat B."/>
            <person name="Grigoriev I.V."/>
            <person name="Hibbett D."/>
            <person name="Nagy L.G."/>
            <person name="Martin F.M."/>
        </authorList>
    </citation>
    <scope>NUCLEOTIDE SEQUENCE</scope>
    <source>
        <strain evidence="1">P2</strain>
    </source>
</reference>
<keyword evidence="2" id="KW-1185">Reference proteome</keyword>
<reference evidence="1" key="2">
    <citation type="journal article" date="2020" name="Nat. Commun.">
        <title>Large-scale genome sequencing of mycorrhizal fungi provides insights into the early evolution of symbiotic traits.</title>
        <authorList>
            <person name="Miyauchi S."/>
            <person name="Kiss E."/>
            <person name="Kuo A."/>
            <person name="Drula E."/>
            <person name="Kohler A."/>
            <person name="Sanchez-Garcia M."/>
            <person name="Morin E."/>
            <person name="Andreopoulos B."/>
            <person name="Barry K.W."/>
            <person name="Bonito G."/>
            <person name="Buee M."/>
            <person name="Carver A."/>
            <person name="Chen C."/>
            <person name="Cichocki N."/>
            <person name="Clum A."/>
            <person name="Culley D."/>
            <person name="Crous P.W."/>
            <person name="Fauchery L."/>
            <person name="Girlanda M."/>
            <person name="Hayes R.D."/>
            <person name="Keri Z."/>
            <person name="LaButti K."/>
            <person name="Lipzen A."/>
            <person name="Lombard V."/>
            <person name="Magnuson J."/>
            <person name="Maillard F."/>
            <person name="Murat C."/>
            <person name="Nolan M."/>
            <person name="Ohm R.A."/>
            <person name="Pangilinan J."/>
            <person name="Pereira M.F."/>
            <person name="Perotto S."/>
            <person name="Peter M."/>
            <person name="Pfister S."/>
            <person name="Riley R."/>
            <person name="Sitrit Y."/>
            <person name="Stielow J.B."/>
            <person name="Szollosi G."/>
            <person name="Zifcakova L."/>
            <person name="Stursova M."/>
            <person name="Spatafora J.W."/>
            <person name="Tedersoo L."/>
            <person name="Vaario L.M."/>
            <person name="Yamada A."/>
            <person name="Yan M."/>
            <person name="Wang P."/>
            <person name="Xu J."/>
            <person name="Bruns T."/>
            <person name="Baldrian P."/>
            <person name="Vilgalys R."/>
            <person name="Dunand C."/>
            <person name="Henrissat B."/>
            <person name="Grigoriev I.V."/>
            <person name="Hibbett D."/>
            <person name="Nagy L.G."/>
            <person name="Martin F.M."/>
        </authorList>
    </citation>
    <scope>NUCLEOTIDE SEQUENCE</scope>
    <source>
        <strain evidence="1">P2</strain>
    </source>
</reference>
<evidence type="ECO:0000313" key="1">
    <source>
        <dbReference type="EMBL" id="KAF9650210.1"/>
    </source>
</evidence>
<evidence type="ECO:0000313" key="2">
    <source>
        <dbReference type="Proteomes" id="UP000886501"/>
    </source>
</evidence>
<accession>A0ACB6ZK58</accession>
<dbReference type="EMBL" id="MU117987">
    <property type="protein sequence ID" value="KAF9650210.1"/>
    <property type="molecule type" value="Genomic_DNA"/>
</dbReference>
<name>A0ACB6ZK58_THEGA</name>
<proteinExistence type="predicted"/>
<gene>
    <name evidence="1" type="ORF">BDM02DRAFT_3093489</name>
</gene>
<dbReference type="Proteomes" id="UP000886501">
    <property type="component" value="Unassembled WGS sequence"/>
</dbReference>
<organism evidence="1 2">
    <name type="scientific">Thelephora ganbajun</name>
    <name type="common">Ganba fungus</name>
    <dbReference type="NCBI Taxonomy" id="370292"/>
    <lineage>
        <taxon>Eukaryota</taxon>
        <taxon>Fungi</taxon>
        <taxon>Dikarya</taxon>
        <taxon>Basidiomycota</taxon>
        <taxon>Agaricomycotina</taxon>
        <taxon>Agaricomycetes</taxon>
        <taxon>Thelephorales</taxon>
        <taxon>Thelephoraceae</taxon>
        <taxon>Thelephora</taxon>
    </lineage>
</organism>
<sequence>MASQSESETIIDKLEAVVPESLTRLDAFPKLPSTYKARSDSRGFLTLFVSLLAFLLILNDIGEYIWGWPDYEFSIDAENSSTMDVNVDMVVDMPCGYLSVDLRDAVGDRLYLSNGFKRDGTLFDVGQATLLQEHTQALSARQAIAQSRKSRGLLDTILRRDPPAFKPTYNYRPDGSACRIFGTVTVKKVTANLHVTTLGHGYTSHQHVDHSLMNLSHVITEFSFGPYFPDIAQPLDNSFELTHEPFIAYQYFLHVVPTTYIAPRGQPLRTNQYSVTHYTRQVDHGQGTPGIFFKFELDPLNIAIHQRTTTFGQFFIRCIGVVGGIFVCVSYAVRVGAKAIDVVTGTDQSSGLVPPTPTKVSGARPKWAGGDIRARGKGSGSTRVVQQGNGWVVEKDSPYGSPYNSPYLGTSNSALPSPYLPNSPGTPSFGLAPSVPRSSFGPVSPVPPSPGTHLPSINAPPPYSPGVSYTPSLLSRSTSNPGDTAPGTPSYSHFPPTPGPSDSFSGAKKSD</sequence>